<dbReference type="AlphaFoldDB" id="A0A834X9R9"/>
<protein>
    <submittedName>
        <fullName evidence="1">Uncharacterized protein</fullName>
    </submittedName>
</protein>
<gene>
    <name evidence="1" type="ORF">G2W53_003222</name>
</gene>
<reference evidence="1" key="1">
    <citation type="submission" date="2020-09" db="EMBL/GenBank/DDBJ databases">
        <title>Genome-Enabled Discovery of Anthraquinone Biosynthesis in Senna tora.</title>
        <authorList>
            <person name="Kang S.-H."/>
            <person name="Pandey R.P."/>
            <person name="Lee C.-M."/>
            <person name="Sim J.-S."/>
            <person name="Jeong J.-T."/>
            <person name="Choi B.-S."/>
            <person name="Jung M."/>
            <person name="Ginzburg D."/>
            <person name="Zhao K."/>
            <person name="Won S.Y."/>
            <person name="Oh T.-J."/>
            <person name="Yu Y."/>
            <person name="Kim N.-H."/>
            <person name="Lee O.R."/>
            <person name="Lee T.-H."/>
            <person name="Bashyal P."/>
            <person name="Kim T.-S."/>
            <person name="Lee W.-H."/>
            <person name="Kawkins C."/>
            <person name="Kim C.-K."/>
            <person name="Kim J.S."/>
            <person name="Ahn B.O."/>
            <person name="Rhee S.Y."/>
            <person name="Sohng J.K."/>
        </authorList>
    </citation>
    <scope>NUCLEOTIDE SEQUENCE</scope>
    <source>
        <tissue evidence="1">Leaf</tissue>
    </source>
</reference>
<comment type="caution">
    <text evidence="1">The sequence shown here is derived from an EMBL/GenBank/DDBJ whole genome shotgun (WGS) entry which is preliminary data.</text>
</comment>
<accession>A0A834X9R9</accession>
<dbReference type="EMBL" id="JAAIUW010000002">
    <property type="protein sequence ID" value="KAF7840924.1"/>
    <property type="molecule type" value="Genomic_DNA"/>
</dbReference>
<organism evidence="1 2">
    <name type="scientific">Senna tora</name>
    <dbReference type="NCBI Taxonomy" id="362788"/>
    <lineage>
        <taxon>Eukaryota</taxon>
        <taxon>Viridiplantae</taxon>
        <taxon>Streptophyta</taxon>
        <taxon>Embryophyta</taxon>
        <taxon>Tracheophyta</taxon>
        <taxon>Spermatophyta</taxon>
        <taxon>Magnoliopsida</taxon>
        <taxon>eudicotyledons</taxon>
        <taxon>Gunneridae</taxon>
        <taxon>Pentapetalae</taxon>
        <taxon>rosids</taxon>
        <taxon>fabids</taxon>
        <taxon>Fabales</taxon>
        <taxon>Fabaceae</taxon>
        <taxon>Caesalpinioideae</taxon>
        <taxon>Cassia clade</taxon>
        <taxon>Senna</taxon>
    </lineage>
</organism>
<proteinExistence type="predicted"/>
<sequence>MGTREPIADKLNRHSRVTLQYNFPNSHVPGNFQTIENALELRLFRTNPTPRAKITQRQVSSPSVNICQNTIFDTKPHKILDLFWALPLPDFLPHIHIFKILFPFDEHVRRFGAEISIFAQTPDRLIL</sequence>
<evidence type="ECO:0000313" key="1">
    <source>
        <dbReference type="EMBL" id="KAF7840924.1"/>
    </source>
</evidence>
<evidence type="ECO:0000313" key="2">
    <source>
        <dbReference type="Proteomes" id="UP000634136"/>
    </source>
</evidence>
<keyword evidence="2" id="KW-1185">Reference proteome</keyword>
<name>A0A834X9R9_9FABA</name>
<dbReference type="Proteomes" id="UP000634136">
    <property type="component" value="Unassembled WGS sequence"/>
</dbReference>